<dbReference type="PROSITE" id="PS50928">
    <property type="entry name" value="ABC_TM1"/>
    <property type="match status" value="1"/>
</dbReference>
<keyword evidence="4" id="KW-1003">Cell membrane</keyword>
<keyword evidence="5 8" id="KW-0812">Transmembrane</keyword>
<dbReference type="InterPro" id="IPR000515">
    <property type="entry name" value="MetI-like"/>
</dbReference>
<accession>A0ABS7CKW1</accession>
<comment type="similarity">
    <text evidence="2">Belongs to the binding-protein-dependent transport system permease family. CysTW subfamily.</text>
</comment>
<dbReference type="SUPFAM" id="SSF161098">
    <property type="entry name" value="MetI-like"/>
    <property type="match status" value="1"/>
</dbReference>
<evidence type="ECO:0000256" key="3">
    <source>
        <dbReference type="ARBA" id="ARBA00022448"/>
    </source>
</evidence>
<feature type="non-terminal residue" evidence="10">
    <location>
        <position position="178"/>
    </location>
</feature>
<evidence type="ECO:0000256" key="6">
    <source>
        <dbReference type="ARBA" id="ARBA00022989"/>
    </source>
</evidence>
<evidence type="ECO:0000256" key="7">
    <source>
        <dbReference type="ARBA" id="ARBA00023136"/>
    </source>
</evidence>
<protein>
    <submittedName>
        <fullName evidence="10">ABC transporter permease subunit</fullName>
    </submittedName>
</protein>
<keyword evidence="7 8" id="KW-0472">Membrane</keyword>
<evidence type="ECO:0000256" key="4">
    <source>
        <dbReference type="ARBA" id="ARBA00022475"/>
    </source>
</evidence>
<organism evidence="10 11">
    <name type="scientific">Paenibacillus sepulcri</name>
    <dbReference type="NCBI Taxonomy" id="359917"/>
    <lineage>
        <taxon>Bacteria</taxon>
        <taxon>Bacillati</taxon>
        <taxon>Bacillota</taxon>
        <taxon>Bacilli</taxon>
        <taxon>Bacillales</taxon>
        <taxon>Paenibacillaceae</taxon>
        <taxon>Paenibacillus</taxon>
    </lineage>
</organism>
<evidence type="ECO:0000313" key="10">
    <source>
        <dbReference type="EMBL" id="MBW7461573.1"/>
    </source>
</evidence>
<dbReference type="Gene3D" id="1.10.3720.10">
    <property type="entry name" value="MetI-like"/>
    <property type="match status" value="1"/>
</dbReference>
<keyword evidence="6 8" id="KW-1133">Transmembrane helix</keyword>
<dbReference type="CDD" id="cd06261">
    <property type="entry name" value="TM_PBP2"/>
    <property type="match status" value="1"/>
</dbReference>
<comment type="caution">
    <text evidence="10">The sequence shown here is derived from an EMBL/GenBank/DDBJ whole genome shotgun (WGS) entry which is preliminary data.</text>
</comment>
<gene>
    <name evidence="10" type="ORF">K0U00_46700</name>
</gene>
<proteinExistence type="inferred from homology"/>
<keyword evidence="3 8" id="KW-0813">Transport</keyword>
<dbReference type="Proteomes" id="UP001519887">
    <property type="component" value="Unassembled WGS sequence"/>
</dbReference>
<dbReference type="PANTHER" id="PTHR42929:SF6">
    <property type="entry name" value="IRON(III)-TRANSPORT SYSTEM PERMEASE PROTEIN SFUB"/>
    <property type="match status" value="1"/>
</dbReference>
<dbReference type="EMBL" id="JAHZIK010003071">
    <property type="protein sequence ID" value="MBW7461573.1"/>
    <property type="molecule type" value="Genomic_DNA"/>
</dbReference>
<comment type="subcellular location">
    <subcellularLocation>
        <location evidence="1 8">Cell membrane</location>
        <topology evidence="1 8">Multi-pass membrane protein</topology>
    </subcellularLocation>
</comment>
<keyword evidence="11" id="KW-1185">Reference proteome</keyword>
<evidence type="ECO:0000256" key="8">
    <source>
        <dbReference type="RuleBase" id="RU363032"/>
    </source>
</evidence>
<dbReference type="PANTHER" id="PTHR42929">
    <property type="entry name" value="INNER MEMBRANE ABC TRANSPORTER PERMEASE PROTEIN YDCU-RELATED-RELATED"/>
    <property type="match status" value="1"/>
</dbReference>
<feature type="non-terminal residue" evidence="10">
    <location>
        <position position="1"/>
    </location>
</feature>
<name>A0ABS7CKW1_9BACL</name>
<evidence type="ECO:0000256" key="2">
    <source>
        <dbReference type="ARBA" id="ARBA00007069"/>
    </source>
</evidence>
<feature type="domain" description="ABC transmembrane type-1" evidence="9">
    <location>
        <begin position="1"/>
        <end position="178"/>
    </location>
</feature>
<feature type="transmembrane region" description="Helical" evidence="8">
    <location>
        <begin position="21"/>
        <end position="46"/>
    </location>
</feature>
<dbReference type="InterPro" id="IPR035906">
    <property type="entry name" value="MetI-like_sf"/>
</dbReference>
<sequence>AVLIGAPLAYLAARFQIRFKGLLNILIILSFMSPPFIGAYSWIILLGSNGVITRMLHSIGIPFESIYGWKGIVFVFALQFYPQIYLYVSGALRTADSSVEEAADSLGMPAARRIWTVTLPLLLPTLSAGTLLVFMESFADFGTPMLLGQGFKVLPIMAYEQFVNEMGGNLSMASTISA</sequence>
<evidence type="ECO:0000259" key="9">
    <source>
        <dbReference type="PROSITE" id="PS50928"/>
    </source>
</evidence>
<feature type="transmembrane region" description="Helical" evidence="8">
    <location>
        <begin position="114"/>
        <end position="135"/>
    </location>
</feature>
<evidence type="ECO:0000256" key="5">
    <source>
        <dbReference type="ARBA" id="ARBA00022692"/>
    </source>
</evidence>
<evidence type="ECO:0000313" key="11">
    <source>
        <dbReference type="Proteomes" id="UP001519887"/>
    </source>
</evidence>
<dbReference type="Pfam" id="PF00528">
    <property type="entry name" value="BPD_transp_1"/>
    <property type="match status" value="1"/>
</dbReference>
<feature type="transmembrane region" description="Helical" evidence="8">
    <location>
        <begin position="66"/>
        <end position="88"/>
    </location>
</feature>
<reference evidence="10 11" key="1">
    <citation type="submission" date="2021-07" db="EMBL/GenBank/DDBJ databases">
        <title>Paenibacillus radiodurans sp. nov., isolated from the southeastern edge of Tengger Desert.</title>
        <authorList>
            <person name="Zhang G."/>
        </authorList>
    </citation>
    <scope>NUCLEOTIDE SEQUENCE [LARGE SCALE GENOMIC DNA]</scope>
    <source>
        <strain evidence="10 11">CCM 7311</strain>
    </source>
</reference>
<evidence type="ECO:0000256" key="1">
    <source>
        <dbReference type="ARBA" id="ARBA00004651"/>
    </source>
</evidence>